<evidence type="ECO:0000256" key="3">
    <source>
        <dbReference type="ARBA" id="ARBA00022679"/>
    </source>
</evidence>
<protein>
    <recommendedName>
        <fullName evidence="2">phosphoribosylglycinamide formyltransferase 1</fullName>
        <ecNumber evidence="2">2.1.2.2</ecNumber>
    </recommendedName>
</protein>
<dbReference type="PANTHER" id="PTHR43369:SF2">
    <property type="entry name" value="PHOSPHORIBOSYLGLYCINAMIDE FORMYLTRANSFERASE"/>
    <property type="match status" value="1"/>
</dbReference>
<dbReference type="EC" id="2.1.2.2" evidence="2"/>
<dbReference type="AlphaFoldDB" id="A0A381REI1"/>
<sequence>VRLAVLASGTGSIYKAIIDANVDVSLVLVDRSCAAIELATSNNTPWLIVERTQFGPDFDRQQFSRDVVAALMEANIDVVAMAGFGTVLDTPFFETFEGRVLNTHPALLPSFPGWHGVRDALQHGVKITGCTVHIATLAVDAGPILAQAPVEVFDTDDEASLHERIKTVERHLYPETIKKFLADLETHT</sequence>
<dbReference type="GO" id="GO:0004644">
    <property type="term" value="F:phosphoribosylglycinamide formyltransferase activity"/>
    <property type="evidence" value="ECO:0007669"/>
    <property type="project" value="UniProtKB-EC"/>
</dbReference>
<dbReference type="EMBL" id="UINC01001816">
    <property type="protein sequence ID" value="SUZ89348.1"/>
    <property type="molecule type" value="Genomic_DNA"/>
</dbReference>
<dbReference type="SUPFAM" id="SSF53328">
    <property type="entry name" value="Formyltransferase"/>
    <property type="match status" value="1"/>
</dbReference>
<comment type="pathway">
    <text evidence="1">Purine metabolism; IMP biosynthesis via de novo pathway; N(2)-formyl-N(1)-(5-phospho-D-ribosyl)glycinamide from N(1)-(5-phospho-D-ribosyl)glycinamide (10-formyl THF route): step 1/1.</text>
</comment>
<feature type="non-terminal residue" evidence="6">
    <location>
        <position position="1"/>
    </location>
</feature>
<dbReference type="Gene3D" id="3.40.50.170">
    <property type="entry name" value="Formyl transferase, N-terminal domain"/>
    <property type="match status" value="1"/>
</dbReference>
<evidence type="ECO:0000259" key="5">
    <source>
        <dbReference type="Pfam" id="PF00551"/>
    </source>
</evidence>
<evidence type="ECO:0000256" key="4">
    <source>
        <dbReference type="ARBA" id="ARBA00022755"/>
    </source>
</evidence>
<evidence type="ECO:0000256" key="1">
    <source>
        <dbReference type="ARBA" id="ARBA00005054"/>
    </source>
</evidence>
<dbReference type="GO" id="GO:0005829">
    <property type="term" value="C:cytosol"/>
    <property type="evidence" value="ECO:0007669"/>
    <property type="project" value="TreeGrafter"/>
</dbReference>
<keyword evidence="4" id="KW-0658">Purine biosynthesis</keyword>
<feature type="domain" description="Formyl transferase N-terminal" evidence="5">
    <location>
        <begin position="2"/>
        <end position="177"/>
    </location>
</feature>
<gene>
    <name evidence="6" type="ORF">METZ01_LOCUS42202</name>
</gene>
<dbReference type="InterPro" id="IPR002376">
    <property type="entry name" value="Formyl_transf_N"/>
</dbReference>
<dbReference type="PANTHER" id="PTHR43369">
    <property type="entry name" value="PHOSPHORIBOSYLGLYCINAMIDE FORMYLTRANSFERASE"/>
    <property type="match status" value="1"/>
</dbReference>
<dbReference type="Pfam" id="PF00551">
    <property type="entry name" value="Formyl_trans_N"/>
    <property type="match status" value="1"/>
</dbReference>
<accession>A0A381REI1</accession>
<evidence type="ECO:0000313" key="6">
    <source>
        <dbReference type="EMBL" id="SUZ89348.1"/>
    </source>
</evidence>
<dbReference type="HAMAP" id="MF_01930">
    <property type="entry name" value="PurN"/>
    <property type="match status" value="1"/>
</dbReference>
<dbReference type="NCBIfam" id="TIGR00639">
    <property type="entry name" value="PurN"/>
    <property type="match status" value="1"/>
</dbReference>
<evidence type="ECO:0000256" key="2">
    <source>
        <dbReference type="ARBA" id="ARBA00012254"/>
    </source>
</evidence>
<proteinExistence type="inferred from homology"/>
<dbReference type="InterPro" id="IPR004607">
    <property type="entry name" value="GART"/>
</dbReference>
<dbReference type="CDD" id="cd08645">
    <property type="entry name" value="FMT_core_GART"/>
    <property type="match status" value="1"/>
</dbReference>
<reference evidence="6" key="1">
    <citation type="submission" date="2018-05" db="EMBL/GenBank/DDBJ databases">
        <authorList>
            <person name="Lanie J.A."/>
            <person name="Ng W.-L."/>
            <person name="Kazmierczak K.M."/>
            <person name="Andrzejewski T.M."/>
            <person name="Davidsen T.M."/>
            <person name="Wayne K.J."/>
            <person name="Tettelin H."/>
            <person name="Glass J.I."/>
            <person name="Rusch D."/>
            <person name="Podicherti R."/>
            <person name="Tsui H.-C.T."/>
            <person name="Winkler M.E."/>
        </authorList>
    </citation>
    <scope>NUCLEOTIDE SEQUENCE</scope>
</reference>
<organism evidence="6">
    <name type="scientific">marine metagenome</name>
    <dbReference type="NCBI Taxonomy" id="408172"/>
    <lineage>
        <taxon>unclassified sequences</taxon>
        <taxon>metagenomes</taxon>
        <taxon>ecological metagenomes</taxon>
    </lineage>
</organism>
<dbReference type="GO" id="GO:0006189">
    <property type="term" value="P:'de novo' IMP biosynthetic process"/>
    <property type="evidence" value="ECO:0007669"/>
    <property type="project" value="InterPro"/>
</dbReference>
<keyword evidence="3" id="KW-0808">Transferase</keyword>
<dbReference type="InterPro" id="IPR036477">
    <property type="entry name" value="Formyl_transf_N_sf"/>
</dbReference>
<name>A0A381REI1_9ZZZZ</name>